<dbReference type="KEGG" id="kse:Ksed_24990"/>
<dbReference type="InterPro" id="IPR000182">
    <property type="entry name" value="GNAT_dom"/>
</dbReference>
<name>C7NG54_KYTSD</name>
<evidence type="ECO:0000256" key="1">
    <source>
        <dbReference type="ARBA" id="ARBA00022679"/>
    </source>
</evidence>
<evidence type="ECO:0000313" key="4">
    <source>
        <dbReference type="EMBL" id="ACV07463.1"/>
    </source>
</evidence>
<keyword evidence="1" id="KW-0808">Transferase</keyword>
<dbReference type="AlphaFoldDB" id="C7NG54"/>
<dbReference type="CDD" id="cd04301">
    <property type="entry name" value="NAT_SF"/>
    <property type="match status" value="2"/>
</dbReference>
<organism evidence="4 5">
    <name type="scientific">Kytococcus sedentarius (strain ATCC 14392 / DSM 20547 / JCM 11482 / CCUG 33030 / NBRC 15357 / NCTC 11040 / CCM 314 / 541)</name>
    <name type="common">Micrococcus sedentarius</name>
    <dbReference type="NCBI Taxonomy" id="478801"/>
    <lineage>
        <taxon>Bacteria</taxon>
        <taxon>Bacillati</taxon>
        <taxon>Actinomycetota</taxon>
        <taxon>Actinomycetes</taxon>
        <taxon>Micrococcales</taxon>
        <taxon>Kytococcaceae</taxon>
        <taxon>Kytococcus</taxon>
    </lineage>
</organism>
<dbReference type="eggNOG" id="COG0456">
    <property type="taxonomic scope" value="Bacteria"/>
</dbReference>
<dbReference type="eggNOG" id="COG0454">
    <property type="taxonomic scope" value="Bacteria"/>
</dbReference>
<dbReference type="Proteomes" id="UP000006666">
    <property type="component" value="Chromosome"/>
</dbReference>
<dbReference type="PANTHER" id="PTHR43420">
    <property type="entry name" value="ACETYLTRANSFERASE"/>
    <property type="match status" value="1"/>
</dbReference>
<dbReference type="RefSeq" id="WP_015780389.1">
    <property type="nucleotide sequence ID" value="NC_013169.1"/>
</dbReference>
<dbReference type="EMBL" id="CP001686">
    <property type="protein sequence ID" value="ACV07463.1"/>
    <property type="molecule type" value="Genomic_DNA"/>
</dbReference>
<dbReference type="InterPro" id="IPR016181">
    <property type="entry name" value="Acyl_CoA_acyltransferase"/>
</dbReference>
<dbReference type="HOGENOM" id="CLU_056890_0_1_11"/>
<dbReference type="InterPro" id="IPR050680">
    <property type="entry name" value="YpeA/RimI_acetyltransf"/>
</dbReference>
<evidence type="ECO:0000259" key="3">
    <source>
        <dbReference type="PROSITE" id="PS51186"/>
    </source>
</evidence>
<dbReference type="Pfam" id="PF00583">
    <property type="entry name" value="Acetyltransf_1"/>
    <property type="match status" value="1"/>
</dbReference>
<proteinExistence type="predicted"/>
<evidence type="ECO:0000256" key="2">
    <source>
        <dbReference type="ARBA" id="ARBA00023315"/>
    </source>
</evidence>
<dbReference type="STRING" id="478801.Ksed_24990"/>
<dbReference type="PROSITE" id="PS51186">
    <property type="entry name" value="GNAT"/>
    <property type="match status" value="2"/>
</dbReference>
<protein>
    <submittedName>
        <fullName evidence="4">Acetyltransferase</fullName>
    </submittedName>
</protein>
<evidence type="ECO:0000313" key="5">
    <source>
        <dbReference type="Proteomes" id="UP000006666"/>
    </source>
</evidence>
<gene>
    <name evidence="4" type="ordered locus">Ksed_24990</name>
</gene>
<dbReference type="SUPFAM" id="SSF55729">
    <property type="entry name" value="Acyl-CoA N-acyltransferases (Nat)"/>
    <property type="match status" value="2"/>
</dbReference>
<keyword evidence="2" id="KW-0012">Acyltransferase</keyword>
<keyword evidence="5" id="KW-1185">Reference proteome</keyword>
<feature type="domain" description="N-acetyltransferase" evidence="3">
    <location>
        <begin position="208"/>
        <end position="367"/>
    </location>
</feature>
<dbReference type="Gene3D" id="3.40.630.30">
    <property type="match status" value="1"/>
</dbReference>
<feature type="domain" description="N-acetyltransferase" evidence="3">
    <location>
        <begin position="19"/>
        <end position="182"/>
    </location>
</feature>
<dbReference type="GO" id="GO:0016747">
    <property type="term" value="F:acyltransferase activity, transferring groups other than amino-acyl groups"/>
    <property type="evidence" value="ECO:0007669"/>
    <property type="project" value="InterPro"/>
</dbReference>
<reference evidence="4 5" key="1">
    <citation type="journal article" date="2009" name="Stand. Genomic Sci.">
        <title>Complete genome sequence of Kytococcus sedentarius type strain (541).</title>
        <authorList>
            <person name="Sims D."/>
            <person name="Brettin T."/>
            <person name="Detter J.C."/>
            <person name="Han C."/>
            <person name="Lapidus A."/>
            <person name="Copeland A."/>
            <person name="Glavina Del Rio T."/>
            <person name="Nolan M."/>
            <person name="Chen F."/>
            <person name="Lucas S."/>
            <person name="Tice H."/>
            <person name="Cheng J.F."/>
            <person name="Bruce D."/>
            <person name="Goodwin L."/>
            <person name="Pitluck S."/>
            <person name="Ovchinnikova G."/>
            <person name="Pati A."/>
            <person name="Ivanova N."/>
            <person name="Mavrommatis K."/>
            <person name="Chen A."/>
            <person name="Palaniappan K."/>
            <person name="D'haeseleer P."/>
            <person name="Chain P."/>
            <person name="Bristow J."/>
            <person name="Eisen J.A."/>
            <person name="Markowitz V."/>
            <person name="Hugenholtz P."/>
            <person name="Schneider S."/>
            <person name="Goker M."/>
            <person name="Pukall R."/>
            <person name="Kyrpides N.C."/>
            <person name="Klenk H.P."/>
        </authorList>
    </citation>
    <scope>NUCLEOTIDE SEQUENCE [LARGE SCALE GENOMIC DNA]</scope>
    <source>
        <strain evidence="5">ATCC 14392 / DSM 20547 / JCM 11482 / CCUG 33030 / NBRC 15357 / NCTC 11040 / CCM 314 / 541</strain>
    </source>
</reference>
<dbReference type="Pfam" id="PF13508">
    <property type="entry name" value="Acetyltransf_7"/>
    <property type="match status" value="1"/>
</dbReference>
<sequence length="367" mass="39897">MHITTEAAARTDLDALPGLAWAPFAREDAAELNALFAVTREHDGDPERWSEAELLEYWDAERSRPTEDVLLGRDREATVVAVAWSGLNRAVTSLRTAHLGGAVHPEWRGRGIGRAVLAWELAHAADWDRATREEGFGPLALTAYCPVGQTDLRHLADRAGLPVVRFFHEMTAPLVDLPLLRDSAGEPITVVAPRIEEGARTALPAAGIRMLDWDPARSDEVLALRNATFAEHWGSVEQTPGMWAEVTEGSTFRPAWCVLAEDEATGELVGFATGAAYEQDWEPQGFTEGYTDLLGVLPSHRGRGLATALLGEQQRRFAADGMQAAGLGVDTENTSNALRLYESLGYRSTSTTCAHRLELPEGAPALT</sequence>
<accession>C7NG54</accession>